<reference evidence="2" key="1">
    <citation type="journal article" date="2023" name="Insect Mol. Biol.">
        <title>Genome sequencing provides insights into the evolution of gene families encoding plant cell wall-degrading enzymes in longhorned beetles.</title>
        <authorList>
            <person name="Shin N.R."/>
            <person name="Okamura Y."/>
            <person name="Kirsch R."/>
            <person name="Pauchet Y."/>
        </authorList>
    </citation>
    <scope>NUCLEOTIDE SEQUENCE</scope>
    <source>
        <strain evidence="2">RBIC_L_NR</strain>
    </source>
</reference>
<protein>
    <submittedName>
        <fullName evidence="2">Uncharacterized protein</fullName>
    </submittedName>
</protein>
<dbReference type="Proteomes" id="UP001162156">
    <property type="component" value="Unassembled WGS sequence"/>
</dbReference>
<evidence type="ECO:0000313" key="2">
    <source>
        <dbReference type="EMBL" id="KAJ8964936.1"/>
    </source>
</evidence>
<organism evidence="2 3">
    <name type="scientific">Rhamnusium bicolor</name>
    <dbReference type="NCBI Taxonomy" id="1586634"/>
    <lineage>
        <taxon>Eukaryota</taxon>
        <taxon>Metazoa</taxon>
        <taxon>Ecdysozoa</taxon>
        <taxon>Arthropoda</taxon>
        <taxon>Hexapoda</taxon>
        <taxon>Insecta</taxon>
        <taxon>Pterygota</taxon>
        <taxon>Neoptera</taxon>
        <taxon>Endopterygota</taxon>
        <taxon>Coleoptera</taxon>
        <taxon>Polyphaga</taxon>
        <taxon>Cucujiformia</taxon>
        <taxon>Chrysomeloidea</taxon>
        <taxon>Cerambycidae</taxon>
        <taxon>Lepturinae</taxon>
        <taxon>Rhagiini</taxon>
        <taxon>Rhamnusium</taxon>
    </lineage>
</organism>
<evidence type="ECO:0000313" key="3">
    <source>
        <dbReference type="Proteomes" id="UP001162156"/>
    </source>
</evidence>
<comment type="caution">
    <text evidence="2">The sequence shown here is derived from an EMBL/GenBank/DDBJ whole genome shotgun (WGS) entry which is preliminary data.</text>
</comment>
<feature type="region of interest" description="Disordered" evidence="1">
    <location>
        <begin position="19"/>
        <end position="53"/>
    </location>
</feature>
<dbReference type="PANTHER" id="PTHR33480:SF1">
    <property type="entry name" value="TYR RECOMBINASE DOMAIN-CONTAINING PROTEIN"/>
    <property type="match status" value="1"/>
</dbReference>
<name>A0AAV8ZKY3_9CUCU</name>
<evidence type="ECO:0000256" key="1">
    <source>
        <dbReference type="SAM" id="MobiDB-lite"/>
    </source>
</evidence>
<feature type="region of interest" description="Disordered" evidence="1">
    <location>
        <begin position="118"/>
        <end position="138"/>
    </location>
</feature>
<proteinExistence type="predicted"/>
<dbReference type="AlphaFoldDB" id="A0AAV8ZKY3"/>
<dbReference type="PANTHER" id="PTHR33480">
    <property type="entry name" value="SET DOMAIN-CONTAINING PROTEIN-RELATED"/>
    <property type="match status" value="1"/>
</dbReference>
<accession>A0AAV8ZKY3</accession>
<keyword evidence="3" id="KW-1185">Reference proteome</keyword>
<gene>
    <name evidence="2" type="ORF">NQ314_004515</name>
</gene>
<dbReference type="EMBL" id="JANEYF010001288">
    <property type="protein sequence ID" value="KAJ8964936.1"/>
    <property type="molecule type" value="Genomic_DNA"/>
</dbReference>
<sequence>MFVLGYKQVLRNKVKNNTTSTYNSQKDLPSDFSDDSCDEYVPSSSKTSFETDEDITTRKEHKIVTYTQFIEESENRSNSGEVITTTSTSQIAPVLYPDVLQNYSNSKVEVTSGNKSKIGSVIQPTSKRKNSTEQEGTRGSLVDSIKIKAAKHYDGKRVRNKRHSCYFCQKLIIHMAQHLELCHGKELGVAKLLAMAKNSKSRKEGFLELVRAGDFFHNCNVVSAKEGELILVRRPTKNEALTYTYRNYGPCPHCLGYMLKKHLWHHIKKKCCRKPTNNNKLIMEPNGGRHVIAESNAILSCIFGNEFSEDFRVHILNRLRDDDIGSYCREDILIKKFGAMLFEKHGLTQCEMIRQNMRQLARLTLELRQTTLEDVSLNHFFICRSQQNNSTKRPEFQIPSLALKLGYALKKCANIQRGTALRQGDLKNNDLLLSFLQLMELEWCFRISSNALVTLSQRKFNVGQLLPVTSDLKKINEYISTESERAKRALKESVNIQNWSRLCMLTLCRIILFNKRRSGEAAKISLEQYHSRPNWNQETTEELKNSLSPYEIKLAERLCVINITGKRGRKVPIILTPIMKNSINLLLEFRERCGISENNPYVFARGNQSIFNVRGHDCLRKIILELEPDLEKPDYITGTKLRKYVATVCQVFSLTENEHDWLARHLGHDITVHREFYRLHEDAVELTKISRLLMAVESGETSKFKGMNLKDIQIEELPGLQEEDDYNSEDDITVPESLEDSTITEPPEYNGEMYSANESMPPQTNIIKRTAVLPSRKKTIENVHYKRKGEKKPWTSEEKTTVFKYFNIHIQKDITPRQKDCTEFLEKHPELSKRKWSDIKFCVKKSSKKNSKKKVTRISTRLLLTSWKSVFIN</sequence>